<evidence type="ECO:0000313" key="3">
    <source>
        <dbReference type="Proteomes" id="UP000290545"/>
    </source>
</evidence>
<dbReference type="InterPro" id="IPR003431">
    <property type="entry name" value="B-propeller_Phytase"/>
</dbReference>
<evidence type="ECO:0000313" key="2">
    <source>
        <dbReference type="EMBL" id="RXK81795.1"/>
    </source>
</evidence>
<gene>
    <name evidence="2" type="ORF">ESB13_18560</name>
</gene>
<comment type="caution">
    <text evidence="2">The sequence shown here is derived from an EMBL/GenBank/DDBJ whole genome shotgun (WGS) entry which is preliminary data.</text>
</comment>
<dbReference type="GO" id="GO:0016158">
    <property type="term" value="F:inositol hexakisphosphate 3-phosphatase activity"/>
    <property type="evidence" value="ECO:0007669"/>
    <property type="project" value="InterPro"/>
</dbReference>
<dbReference type="EMBL" id="SDHZ01000003">
    <property type="protein sequence ID" value="RXK81795.1"/>
    <property type="molecule type" value="Genomic_DNA"/>
</dbReference>
<dbReference type="Pfam" id="PF02333">
    <property type="entry name" value="Phytase"/>
    <property type="match status" value="1"/>
</dbReference>
<dbReference type="RefSeq" id="WP_129005192.1">
    <property type="nucleotide sequence ID" value="NZ_SDHZ01000003.1"/>
</dbReference>
<proteinExistence type="predicted"/>
<dbReference type="Gene3D" id="2.120.10.30">
    <property type="entry name" value="TolB, C-terminal domain"/>
    <property type="match status" value="1"/>
</dbReference>
<organism evidence="2 3">
    <name type="scientific">Filimonas effusa</name>
    <dbReference type="NCBI Taxonomy" id="2508721"/>
    <lineage>
        <taxon>Bacteria</taxon>
        <taxon>Pseudomonadati</taxon>
        <taxon>Bacteroidota</taxon>
        <taxon>Chitinophagia</taxon>
        <taxon>Chitinophagales</taxon>
        <taxon>Chitinophagaceae</taxon>
        <taxon>Filimonas</taxon>
    </lineage>
</organism>
<feature type="domain" description="BPP" evidence="1">
    <location>
        <begin position="25"/>
        <end position="356"/>
    </location>
</feature>
<protein>
    <submittedName>
        <fullName evidence="2">Phytase</fullName>
    </submittedName>
</protein>
<sequence>MKKNNLFIVCVLAVCAVSCNNKSGNKRTAQDSSTVKPLYVSDPVSMDSDDPAIWINPNDPAQSLVIGTDKDANGGLYVYNLQGKVQGDKVVKGLKRPNNVDIAYGLQLGGKPVDIAVTTERMTHRLRIFSLPDMKPVDNGGIDVFVGETLPEYRDLMGIALYKDKAGKIYAIVGRKTGPVDGSYLWQYLLEDNGAGQVKATLVRKFGKYSGKKEIEAIAVDQSLGFIYYADEQVGVRQYFADPDKGNEELALFAREGFAEDHEGISIYQLTDSTGYILVSDQGANRFQVFSREGAPGKPYEHRLLKVVNVSATQSDGSEVVAIPLNKDFQHGLFVAMSDDKTFHFYRWEDIAGKELKQIP</sequence>
<accession>A0A4Q1D1Q7</accession>
<dbReference type="SUPFAM" id="SSF50956">
    <property type="entry name" value="Thermostable phytase (3-phytase)"/>
    <property type="match status" value="1"/>
</dbReference>
<name>A0A4Q1D1Q7_9BACT</name>
<keyword evidence="3" id="KW-1185">Reference proteome</keyword>
<dbReference type="OrthoDB" id="8696437at2"/>
<dbReference type="Proteomes" id="UP000290545">
    <property type="component" value="Unassembled WGS sequence"/>
</dbReference>
<evidence type="ECO:0000259" key="1">
    <source>
        <dbReference type="PROSITE" id="PS51662"/>
    </source>
</evidence>
<dbReference type="AlphaFoldDB" id="A0A4Q1D1Q7"/>
<dbReference type="InterPro" id="IPR011042">
    <property type="entry name" value="6-blade_b-propeller_TolB-like"/>
</dbReference>
<dbReference type="PROSITE" id="PS51662">
    <property type="entry name" value="BP_PHYTASE"/>
    <property type="match status" value="1"/>
</dbReference>
<reference evidence="2 3" key="1">
    <citation type="submission" date="2019-01" db="EMBL/GenBank/DDBJ databases">
        <title>Filimonas sp. strain TTM-71.</title>
        <authorList>
            <person name="Chen W.-M."/>
        </authorList>
    </citation>
    <scope>NUCLEOTIDE SEQUENCE [LARGE SCALE GENOMIC DNA]</scope>
    <source>
        <strain evidence="2 3">TTM-71</strain>
    </source>
</reference>